<gene>
    <name evidence="3" type="ORF">EDD36DRAFT_271773</name>
</gene>
<keyword evidence="2" id="KW-0472">Membrane</keyword>
<feature type="transmembrane region" description="Helical" evidence="2">
    <location>
        <begin position="126"/>
        <end position="147"/>
    </location>
</feature>
<comment type="caution">
    <text evidence="3">The sequence shown here is derived from an EMBL/GenBank/DDBJ whole genome shotgun (WGS) entry which is preliminary data.</text>
</comment>
<evidence type="ECO:0000256" key="2">
    <source>
        <dbReference type="SAM" id="Phobius"/>
    </source>
</evidence>
<reference evidence="3" key="1">
    <citation type="journal article" date="2022" name="bioRxiv">
        <title>Deciphering the potential niche of two novel black yeast fungi from a biological soil crust based on their genomes, phenotypes, and melanin regulation.</title>
        <authorList>
            <consortium name="DOE Joint Genome Institute"/>
            <person name="Carr E.C."/>
            <person name="Barton Q."/>
            <person name="Grambo S."/>
            <person name="Sullivan M."/>
            <person name="Renfro C.M."/>
            <person name="Kuo A."/>
            <person name="Pangilinan J."/>
            <person name="Lipzen A."/>
            <person name="Keymanesh K."/>
            <person name="Savage E."/>
            <person name="Barry K."/>
            <person name="Grigoriev I.V."/>
            <person name="Riekhof W.R."/>
            <person name="Harris S.S."/>
        </authorList>
    </citation>
    <scope>NUCLEOTIDE SEQUENCE</scope>
    <source>
        <strain evidence="3">JF 03-4F</strain>
    </source>
</reference>
<keyword evidence="4" id="KW-1185">Reference proteome</keyword>
<proteinExistence type="predicted"/>
<feature type="compositionally biased region" description="Low complexity" evidence="1">
    <location>
        <begin position="184"/>
        <end position="220"/>
    </location>
</feature>
<protein>
    <submittedName>
        <fullName evidence="3">Uncharacterized protein</fullName>
    </submittedName>
</protein>
<keyword evidence="2" id="KW-1133">Transmembrane helix</keyword>
<feature type="compositionally biased region" description="Gly residues" evidence="1">
    <location>
        <begin position="338"/>
        <end position="349"/>
    </location>
</feature>
<feature type="region of interest" description="Disordered" evidence="1">
    <location>
        <begin position="182"/>
        <end position="434"/>
    </location>
</feature>
<keyword evidence="2" id="KW-0812">Transmembrane</keyword>
<feature type="compositionally biased region" description="Low complexity" evidence="1">
    <location>
        <begin position="276"/>
        <end position="326"/>
    </location>
</feature>
<dbReference type="Proteomes" id="UP001203852">
    <property type="component" value="Unassembled WGS sequence"/>
</dbReference>
<dbReference type="Pfam" id="PF16015">
    <property type="entry name" value="Promethin"/>
    <property type="match status" value="1"/>
</dbReference>
<feature type="compositionally biased region" description="Low complexity" evidence="1">
    <location>
        <begin position="412"/>
        <end position="434"/>
    </location>
</feature>
<feature type="transmembrane region" description="Helical" evidence="2">
    <location>
        <begin position="65"/>
        <end position="84"/>
    </location>
</feature>
<evidence type="ECO:0000313" key="3">
    <source>
        <dbReference type="EMBL" id="KAI1612005.1"/>
    </source>
</evidence>
<evidence type="ECO:0000313" key="4">
    <source>
        <dbReference type="Proteomes" id="UP001203852"/>
    </source>
</evidence>
<evidence type="ECO:0000256" key="1">
    <source>
        <dbReference type="SAM" id="MobiDB-lite"/>
    </source>
</evidence>
<name>A0AAN6DWB0_9EURO</name>
<dbReference type="AlphaFoldDB" id="A0AAN6DWB0"/>
<feature type="compositionally biased region" description="Low complexity" evidence="1">
    <location>
        <begin position="240"/>
        <end position="253"/>
    </location>
</feature>
<sequence length="434" mass="43507">MSGAMTTSSGGALQRSSFDGVPGAVQGTVSNVLNFSTSFIDRSFPQQRREEWKQWLTKFASDRPYLASFMLSQIALNGLPLILFACMSISVFIFSLLSGILVGVIGALLFVAGTLGFALLFLLPTLFFSTSAAVFIWLWAMGGYVVFKWFSQKDGSGAPAKPAALVGPPPQQAEKLPATLTAVQPRPSQLQQASPPQQHQQPPQSNQTPSSQAPVQSSQSIKRKPVSRPTSPERGRTTDASQATAAGNGAAAQPGTSTIVRKPVSRPTTPGPENRTPAPNGTANTNAPAPGSAGNASAPTGNTNGAPRPAGAPASSAPNGASAPGNTGPPRPVSTGPAGPGTGNIGGNANGAPLPRQMSGPGNMSTGPRPMNGSGGPGVAPRPMSAHGAPAPGSMGTGPRPMSGSGGPGPRPMSTTGPGSIMSNAALAGNAGGA</sequence>
<organism evidence="3 4">
    <name type="scientific">Exophiala viscosa</name>
    <dbReference type="NCBI Taxonomy" id="2486360"/>
    <lineage>
        <taxon>Eukaryota</taxon>
        <taxon>Fungi</taxon>
        <taxon>Dikarya</taxon>
        <taxon>Ascomycota</taxon>
        <taxon>Pezizomycotina</taxon>
        <taxon>Eurotiomycetes</taxon>
        <taxon>Chaetothyriomycetidae</taxon>
        <taxon>Chaetothyriales</taxon>
        <taxon>Herpotrichiellaceae</taxon>
        <taxon>Exophiala</taxon>
    </lineage>
</organism>
<dbReference type="EMBL" id="MU404355">
    <property type="protein sequence ID" value="KAI1612005.1"/>
    <property type="molecule type" value="Genomic_DNA"/>
</dbReference>
<feature type="compositionally biased region" description="Low complexity" evidence="1">
    <location>
        <begin position="392"/>
        <end position="403"/>
    </location>
</feature>
<feature type="transmembrane region" description="Helical" evidence="2">
    <location>
        <begin position="91"/>
        <end position="120"/>
    </location>
</feature>
<accession>A0AAN6DWB0</accession>